<evidence type="ECO:0000256" key="1">
    <source>
        <dbReference type="SAM" id="SignalP"/>
    </source>
</evidence>
<protein>
    <recommendedName>
        <fullName evidence="4">DUF4844 domain-containing protein</fullName>
    </recommendedName>
</protein>
<evidence type="ECO:0008006" key="4">
    <source>
        <dbReference type="Google" id="ProtNLM"/>
    </source>
</evidence>
<dbReference type="STRING" id="1121895.GCA_000378485_00785"/>
<sequence>MIKKVFYLLIFSMFLCCGQSQVAKDSIDMTKYDTFINKEKFRQDPTSFYPGISDPKLLPVLSEKINQAAVDFKNISLNNPTEEKYQGKIREGLNRFSDIYLKLDTEDREKICSYFEELMDIAGVESSGGLLNDFMYGFDPAKKM</sequence>
<dbReference type="InterPro" id="IPR038360">
    <property type="entry name" value="DUF4844_sf"/>
</dbReference>
<organism evidence="2 3">
    <name type="scientific">Flavobacterium rivuli WB 3.3-2 = DSM 21788</name>
    <dbReference type="NCBI Taxonomy" id="1121895"/>
    <lineage>
        <taxon>Bacteria</taxon>
        <taxon>Pseudomonadati</taxon>
        <taxon>Bacteroidota</taxon>
        <taxon>Flavobacteriia</taxon>
        <taxon>Flavobacteriales</taxon>
        <taxon>Flavobacteriaceae</taxon>
        <taxon>Flavobacterium</taxon>
    </lineage>
</organism>
<dbReference type="EMBL" id="JRLX01000011">
    <property type="protein sequence ID" value="KGO86317.1"/>
    <property type="molecule type" value="Genomic_DNA"/>
</dbReference>
<proteinExistence type="predicted"/>
<dbReference type="OrthoDB" id="6710549at2"/>
<dbReference type="RefSeq" id="WP_020211915.1">
    <property type="nucleotide sequence ID" value="NZ_JRLX01000011.1"/>
</dbReference>
<dbReference type="AlphaFoldDB" id="A0A0A2M109"/>
<dbReference type="eggNOG" id="ENOG50303NU">
    <property type="taxonomic scope" value="Bacteria"/>
</dbReference>
<dbReference type="Proteomes" id="UP000030152">
    <property type="component" value="Unassembled WGS sequence"/>
</dbReference>
<dbReference type="Gene3D" id="1.20.1480.40">
    <property type="entry name" value="Uncharacterised protein PF16133, DUF4844"/>
    <property type="match status" value="1"/>
</dbReference>
<accession>A0A0A2M109</accession>
<keyword evidence="3" id="KW-1185">Reference proteome</keyword>
<gene>
    <name evidence="2" type="ORF">Q765_12130</name>
</gene>
<keyword evidence="1" id="KW-0732">Signal</keyword>
<evidence type="ECO:0000313" key="2">
    <source>
        <dbReference type="EMBL" id="KGO86317.1"/>
    </source>
</evidence>
<dbReference type="InterPro" id="IPR032301">
    <property type="entry name" value="DUF4844"/>
</dbReference>
<reference evidence="2 3" key="1">
    <citation type="submission" date="2013-09" db="EMBL/GenBank/DDBJ databases">
        <authorList>
            <person name="Zeng Z."/>
            <person name="Chen C."/>
        </authorList>
    </citation>
    <scope>NUCLEOTIDE SEQUENCE [LARGE SCALE GENOMIC DNA]</scope>
    <source>
        <strain evidence="2 3">WB 3.3-2</strain>
    </source>
</reference>
<feature type="signal peptide" evidence="1">
    <location>
        <begin position="1"/>
        <end position="23"/>
    </location>
</feature>
<dbReference type="Pfam" id="PF16133">
    <property type="entry name" value="DUF4844"/>
    <property type="match status" value="1"/>
</dbReference>
<feature type="chain" id="PRO_5001990751" description="DUF4844 domain-containing protein" evidence="1">
    <location>
        <begin position="24"/>
        <end position="144"/>
    </location>
</feature>
<comment type="caution">
    <text evidence="2">The sequence shown here is derived from an EMBL/GenBank/DDBJ whole genome shotgun (WGS) entry which is preliminary data.</text>
</comment>
<evidence type="ECO:0000313" key="3">
    <source>
        <dbReference type="Proteomes" id="UP000030152"/>
    </source>
</evidence>
<name>A0A0A2M109_9FLAO</name>